<comment type="similarity">
    <text evidence="1 12">Belongs to the methyltransferase TRM13 family.</text>
</comment>
<evidence type="ECO:0000256" key="11">
    <source>
        <dbReference type="ARBA" id="ARBA00049393"/>
    </source>
</evidence>
<evidence type="ECO:0000313" key="15">
    <source>
        <dbReference type="EMBL" id="CDI76733.1"/>
    </source>
</evidence>
<evidence type="ECO:0000256" key="2">
    <source>
        <dbReference type="ARBA" id="ARBA00022603"/>
    </source>
</evidence>
<reference evidence="15" key="2">
    <citation type="submission" date="2013-10" db="EMBL/GenBank/DDBJ databases">
        <authorList>
            <person name="Aslett M."/>
        </authorList>
    </citation>
    <scope>NUCLEOTIDE SEQUENCE</scope>
    <source>
        <strain evidence="15">Houghton</strain>
    </source>
</reference>
<feature type="region of interest" description="Disordered" evidence="13">
    <location>
        <begin position="1"/>
        <end position="83"/>
    </location>
</feature>
<evidence type="ECO:0000256" key="9">
    <source>
        <dbReference type="ARBA" id="ARBA00048165"/>
    </source>
</evidence>
<dbReference type="Pfam" id="PF05206">
    <property type="entry name" value="TRM13"/>
    <property type="match status" value="1"/>
</dbReference>
<comment type="catalytic activity">
    <reaction evidence="11 12">
        <text>adenosine(4) in tRNA(His) + S-adenosyl-L-methionine = 2'-O-methyladenosine(4) in tRNA(His) + S-adenosyl-L-homocysteine + H(+)</text>
        <dbReference type="Rhea" id="RHEA:43196"/>
        <dbReference type="Rhea" id="RHEA-COMP:10401"/>
        <dbReference type="Rhea" id="RHEA-COMP:10402"/>
        <dbReference type="ChEBI" id="CHEBI:15378"/>
        <dbReference type="ChEBI" id="CHEBI:57856"/>
        <dbReference type="ChEBI" id="CHEBI:59789"/>
        <dbReference type="ChEBI" id="CHEBI:74411"/>
        <dbReference type="ChEBI" id="CHEBI:74477"/>
        <dbReference type="EC" id="2.1.1.225"/>
    </reaction>
</comment>
<dbReference type="InterPro" id="IPR039044">
    <property type="entry name" value="Trm13"/>
</dbReference>
<dbReference type="PANTHER" id="PTHR12998">
    <property type="entry name" value="TRNA:M(4)X MODIFICATION ENZYME TRM13 HOMOLOG"/>
    <property type="match status" value="1"/>
</dbReference>
<evidence type="ECO:0000256" key="13">
    <source>
        <dbReference type="SAM" id="MobiDB-lite"/>
    </source>
</evidence>
<sequence length="908" mass="96035">MLLPAEEGGNPKSSGIPVPVPDIDGFGGLSTDTQVLLGARGECLGGPMKRPKSGVEGSPHSSNSLATEARASPSSSTTASEVTYGTAMDERTAEAAASGAAARAASEATAEAKGAAASGPAAAAPEGEVLSRNRINSGRHGKRIACPMDSSHSIYAQRLQAHLKKCTKARDIAFSHCLPFMQPGANLPQRQKPDNPEEQQQQQQEHSQQQHQQQHENYVDSPEIAAALTSEFEAKITDAYRYALSYLKNNPPIEAVAAATTAARAPATTKAVAAGLAPWEPLGKLPASLFISNCCSRGIEGGDSKSEEEPLLLLRAAADACKVPLDTGTAATKGPPLASVEADLKNALLVPQQDRSAALLQVLQHLQKRFNKHQKQLLQLLALCLLHNHLHYSSIDETLIVELGAGKGDLTRWLCCWSAAAAAVTAPREPAAAPILAAAAASASGAAGCPHVPKESERASLGAPKRHRGVRCIVVDREARRYCKEAKDKTFRNPNAPRPLHPAAVAAAERRKAAAATAAETAMENSSMLNPLAGELETTWPATRTLACTACARTAGAAAAGSAPEATASQTPATCGVAASCAKPGDSSGCEAVLPVPPVRLRMDIADFSLVALVKYIRPHIPGFFKKLFEYGCRFAAPGAGEEQEGAEERRGGTRKAIKAGGPSLAQAAATTKVTQKEATRAATRGVRPRILRCIEDGSAEDFFAVAQSLGEGGGPNMKKIDDILREHFRGRCISNVLGVAKHLCGEGSDVALRLFLDFGIMGTIADALRRRETLRTQDSSFAFALPRVATIGYVTVRPEGAEILHSVYGCPVGCTTESFVGTQFLLSRGFTLTEIAFLFSLSGWATGTADRRREIGNMVKRILDISRVWWLRQKGFTAATLQQFVESEETPECFAIVAHSHSGSLRE</sequence>
<keyword evidence="7 12" id="KW-0863">Zinc-finger</keyword>
<proteinExistence type="inferred from homology"/>
<evidence type="ECO:0000256" key="1">
    <source>
        <dbReference type="ARBA" id="ARBA00005265"/>
    </source>
</evidence>
<keyword evidence="3 12" id="KW-0808">Transferase</keyword>
<comment type="catalytic activity">
    <reaction evidence="10 12">
        <text>cytidine(4) in tRNA(Gly)(GCC) + S-adenosyl-L-methionine = 2'-O-methylcytidine(4) in tRNA(Gly)(GCC) + S-adenosyl-L-homocysteine + H(+)</text>
        <dbReference type="Rhea" id="RHEA:43192"/>
        <dbReference type="Rhea" id="RHEA-COMP:10399"/>
        <dbReference type="Rhea" id="RHEA-COMP:10400"/>
        <dbReference type="ChEBI" id="CHEBI:15378"/>
        <dbReference type="ChEBI" id="CHEBI:57856"/>
        <dbReference type="ChEBI" id="CHEBI:59789"/>
        <dbReference type="ChEBI" id="CHEBI:74495"/>
        <dbReference type="ChEBI" id="CHEBI:82748"/>
        <dbReference type="EC" id="2.1.1.225"/>
    </reaction>
</comment>
<feature type="domain" description="CHHC U11-48K-type" evidence="14">
    <location>
        <begin position="143"/>
        <end position="170"/>
    </location>
</feature>
<dbReference type="AlphaFoldDB" id="U6GBM0"/>
<name>U6GBM0_EIMAC</name>
<keyword evidence="6 12" id="KW-0479">Metal-binding</keyword>
<feature type="region of interest" description="Disordered" evidence="13">
    <location>
        <begin position="111"/>
        <end position="146"/>
    </location>
</feature>
<dbReference type="InterPro" id="IPR007871">
    <property type="entry name" value="Methyltransferase_TRM13"/>
</dbReference>
<dbReference type="OrthoDB" id="258806at2759"/>
<dbReference type="OMA" id="EARRYCK"/>
<dbReference type="GO" id="GO:0030488">
    <property type="term" value="P:tRNA methylation"/>
    <property type="evidence" value="ECO:0007669"/>
    <property type="project" value="InterPro"/>
</dbReference>
<protein>
    <recommendedName>
        <fullName evidence="12">tRNA:m(4)X modification enzyme TRM13</fullName>
        <ecNumber evidence="12">2.1.1.225</ecNumber>
    </recommendedName>
</protein>
<keyword evidence="4 12" id="KW-0949">S-adenosyl-L-methionine</keyword>
<feature type="region of interest" description="Disordered" evidence="13">
    <location>
        <begin position="183"/>
        <end position="218"/>
    </location>
</feature>
<keyword evidence="5 12" id="KW-0819">tRNA processing</keyword>
<evidence type="ECO:0000256" key="3">
    <source>
        <dbReference type="ARBA" id="ARBA00022679"/>
    </source>
</evidence>
<accession>U6GBM0</accession>
<evidence type="ECO:0000256" key="6">
    <source>
        <dbReference type="ARBA" id="ARBA00022723"/>
    </source>
</evidence>
<reference evidence="15" key="1">
    <citation type="submission" date="2013-10" db="EMBL/GenBank/DDBJ databases">
        <title>Genomic analysis of the causative agents of coccidiosis in chickens.</title>
        <authorList>
            <person name="Reid A.J."/>
            <person name="Blake D."/>
            <person name="Billington K."/>
            <person name="Browne H."/>
            <person name="Dunn M."/>
            <person name="Hung S."/>
            <person name="Kawahara F."/>
            <person name="Miranda-Saavedra D."/>
            <person name="Mourier T."/>
            <person name="Nagra H."/>
            <person name="Otto T.D."/>
            <person name="Rawlings N."/>
            <person name="Sanchez A."/>
            <person name="Sanders M."/>
            <person name="Subramaniam C."/>
            <person name="Tay Y."/>
            <person name="Dear P."/>
            <person name="Doerig C."/>
            <person name="Gruber A."/>
            <person name="Parkinson J."/>
            <person name="Shirley M."/>
            <person name="Wan K.L."/>
            <person name="Berriman M."/>
            <person name="Tomley F."/>
            <person name="Pain A."/>
        </authorList>
    </citation>
    <scope>NUCLEOTIDE SEQUENCE</scope>
    <source>
        <strain evidence="15">Houghton</strain>
    </source>
</reference>
<dbReference type="EMBL" id="HG670450">
    <property type="protein sequence ID" value="CDI76733.1"/>
    <property type="molecule type" value="Genomic_DNA"/>
</dbReference>
<dbReference type="GO" id="GO:0106050">
    <property type="term" value="F:tRNA 2'-O-methyltransferase activity"/>
    <property type="evidence" value="ECO:0007669"/>
    <property type="project" value="UniProtKB-UniRule"/>
</dbReference>
<comment type="function">
    <text evidence="12">tRNA methylase which 2'-O-methylates cytidine(4) in tRNA(Pro) and tRNA(Gly)(GCC), and adenosine(4) in tRNA(His).</text>
</comment>
<evidence type="ECO:0000256" key="8">
    <source>
        <dbReference type="ARBA" id="ARBA00022833"/>
    </source>
</evidence>
<evidence type="ECO:0000256" key="10">
    <source>
        <dbReference type="ARBA" id="ARBA00048635"/>
    </source>
</evidence>
<dbReference type="Pfam" id="PF05253">
    <property type="entry name" value="zf-U11-48K"/>
    <property type="match status" value="1"/>
</dbReference>
<keyword evidence="16" id="KW-1185">Reference proteome</keyword>
<keyword evidence="8 12" id="KW-0862">Zinc</keyword>
<dbReference type="PROSITE" id="PS51800">
    <property type="entry name" value="ZF_CHHC_U11_48K"/>
    <property type="match status" value="1"/>
</dbReference>
<evidence type="ECO:0000259" key="14">
    <source>
        <dbReference type="PROSITE" id="PS51800"/>
    </source>
</evidence>
<comment type="catalytic activity">
    <reaction evidence="9 12">
        <text>cytidine(4) in tRNA(Pro) + S-adenosyl-L-methionine = 2'-O-methylcytidine(4) in tRNA(Pro) + S-adenosyl-L-homocysteine + H(+)</text>
        <dbReference type="Rhea" id="RHEA:32767"/>
        <dbReference type="Rhea" id="RHEA-COMP:10397"/>
        <dbReference type="Rhea" id="RHEA-COMP:10398"/>
        <dbReference type="ChEBI" id="CHEBI:15378"/>
        <dbReference type="ChEBI" id="CHEBI:57856"/>
        <dbReference type="ChEBI" id="CHEBI:59789"/>
        <dbReference type="ChEBI" id="CHEBI:74495"/>
        <dbReference type="ChEBI" id="CHEBI:82748"/>
        <dbReference type="EC" id="2.1.1.225"/>
    </reaction>
</comment>
<feature type="compositionally biased region" description="Low complexity" evidence="13">
    <location>
        <begin position="66"/>
        <end position="83"/>
    </location>
</feature>
<keyword evidence="2 12" id="KW-0489">Methyltransferase</keyword>
<dbReference type="RefSeq" id="XP_013252798.1">
    <property type="nucleotide sequence ID" value="XM_013397344.1"/>
</dbReference>
<evidence type="ECO:0000256" key="4">
    <source>
        <dbReference type="ARBA" id="ARBA00022691"/>
    </source>
</evidence>
<dbReference type="GeneID" id="25268452"/>
<evidence type="ECO:0000256" key="12">
    <source>
        <dbReference type="RuleBase" id="RU367103"/>
    </source>
</evidence>
<evidence type="ECO:0000313" key="16">
    <source>
        <dbReference type="Proteomes" id="UP000018050"/>
    </source>
</evidence>
<dbReference type="VEuPathDB" id="ToxoDB:EAH_00003820"/>
<dbReference type="Proteomes" id="UP000018050">
    <property type="component" value="Unassembled WGS sequence"/>
</dbReference>
<gene>
    <name evidence="15" type="ORF">EAH_00003820</name>
</gene>
<dbReference type="GO" id="GO:0008270">
    <property type="term" value="F:zinc ion binding"/>
    <property type="evidence" value="ECO:0007669"/>
    <property type="project" value="UniProtKB-KW"/>
</dbReference>
<feature type="compositionally biased region" description="Low complexity" evidence="13">
    <location>
        <begin position="111"/>
        <end position="128"/>
    </location>
</feature>
<feature type="region of interest" description="Disordered" evidence="13">
    <location>
        <begin position="640"/>
        <end position="661"/>
    </location>
</feature>
<organism evidence="15 16">
    <name type="scientific">Eimeria acervulina</name>
    <name type="common">Coccidian parasite</name>
    <dbReference type="NCBI Taxonomy" id="5801"/>
    <lineage>
        <taxon>Eukaryota</taxon>
        <taxon>Sar</taxon>
        <taxon>Alveolata</taxon>
        <taxon>Apicomplexa</taxon>
        <taxon>Conoidasida</taxon>
        <taxon>Coccidia</taxon>
        <taxon>Eucoccidiorida</taxon>
        <taxon>Eimeriorina</taxon>
        <taxon>Eimeriidae</taxon>
        <taxon>Eimeria</taxon>
    </lineage>
</organism>
<dbReference type="PANTHER" id="PTHR12998:SF0">
    <property type="entry name" value="TRNA:M(4)X MODIFICATION ENZYME TRM13 HOMOLOG"/>
    <property type="match status" value="1"/>
</dbReference>
<evidence type="ECO:0000256" key="5">
    <source>
        <dbReference type="ARBA" id="ARBA00022694"/>
    </source>
</evidence>
<evidence type="ECO:0000256" key="7">
    <source>
        <dbReference type="ARBA" id="ARBA00022771"/>
    </source>
</evidence>
<dbReference type="EC" id="2.1.1.225" evidence="12"/>
<dbReference type="InterPro" id="IPR022776">
    <property type="entry name" value="TRM13/UPF0224_CHHC_Znf_dom"/>
</dbReference>
<feature type="compositionally biased region" description="Low complexity" evidence="13">
    <location>
        <begin position="198"/>
        <end position="212"/>
    </location>
</feature>